<keyword evidence="3" id="KW-0862">Zinc</keyword>
<organism evidence="6 7">
    <name type="scientific">Roridomyces roridus</name>
    <dbReference type="NCBI Taxonomy" id="1738132"/>
    <lineage>
        <taxon>Eukaryota</taxon>
        <taxon>Fungi</taxon>
        <taxon>Dikarya</taxon>
        <taxon>Basidiomycota</taxon>
        <taxon>Agaricomycotina</taxon>
        <taxon>Agaricomycetes</taxon>
        <taxon>Agaricomycetidae</taxon>
        <taxon>Agaricales</taxon>
        <taxon>Marasmiineae</taxon>
        <taxon>Mycenaceae</taxon>
        <taxon>Roridomyces</taxon>
    </lineage>
</organism>
<evidence type="ECO:0000256" key="4">
    <source>
        <dbReference type="PROSITE-ProRule" id="PRU00134"/>
    </source>
</evidence>
<protein>
    <recommendedName>
        <fullName evidence="5">MYND-type domain-containing protein</fullName>
    </recommendedName>
</protein>
<dbReference type="InterPro" id="IPR002893">
    <property type="entry name" value="Znf_MYND"/>
</dbReference>
<evidence type="ECO:0000259" key="5">
    <source>
        <dbReference type="PROSITE" id="PS50865"/>
    </source>
</evidence>
<dbReference type="Gene3D" id="1.10.220.160">
    <property type="match status" value="1"/>
</dbReference>
<keyword evidence="7" id="KW-1185">Reference proteome</keyword>
<evidence type="ECO:0000256" key="1">
    <source>
        <dbReference type="ARBA" id="ARBA00022723"/>
    </source>
</evidence>
<feature type="domain" description="MYND-type" evidence="5">
    <location>
        <begin position="182"/>
        <end position="223"/>
    </location>
</feature>
<sequence>MTMVRAVPFASGFGGKETAERVPSCVAAIGNLQVSEFAVRGVNPEFESLTPGTQHLKAALEATPRIKGYSPHISQQFIVQGVIPFLVSALAVEGNPPQDEIPTPDLSVGIERAPEVLMRYLELTTSYTSSPGGFLTFCASTAFTQSVLYPSWTAFKSIVHSRVSLVEMWEVDRAHSTMVCDNLQCQKVDQRDCFRRCSGCIHVAYCSQTCQRSDWVDGHRSECPVLPSAQVRLASTASGFRCRDRSFIRALLGSTYNTHRLDIAIKIIEFMVAQPNTLFLITYNFTPRIDAQNPIIEVHPLTHLDEPLRGTYSPRLARSRGLLTLHTVELGYNSVTLVTELAMYPLRRASTRFFDGLMSLAARSLGPPDLEDAVRSLIAATEGENEQFC</sequence>
<dbReference type="SUPFAM" id="SSF144232">
    <property type="entry name" value="HIT/MYND zinc finger-like"/>
    <property type="match status" value="1"/>
</dbReference>
<keyword evidence="1" id="KW-0479">Metal-binding</keyword>
<accession>A0AAD7FHH3</accession>
<dbReference type="EMBL" id="JARKIF010000013">
    <property type="protein sequence ID" value="KAJ7624428.1"/>
    <property type="molecule type" value="Genomic_DNA"/>
</dbReference>
<reference evidence="6" key="1">
    <citation type="submission" date="2023-03" db="EMBL/GenBank/DDBJ databases">
        <title>Massive genome expansion in bonnet fungi (Mycena s.s.) driven by repeated elements and novel gene families across ecological guilds.</title>
        <authorList>
            <consortium name="Lawrence Berkeley National Laboratory"/>
            <person name="Harder C.B."/>
            <person name="Miyauchi S."/>
            <person name="Viragh M."/>
            <person name="Kuo A."/>
            <person name="Thoen E."/>
            <person name="Andreopoulos B."/>
            <person name="Lu D."/>
            <person name="Skrede I."/>
            <person name="Drula E."/>
            <person name="Henrissat B."/>
            <person name="Morin E."/>
            <person name="Kohler A."/>
            <person name="Barry K."/>
            <person name="LaButti K."/>
            <person name="Morin E."/>
            <person name="Salamov A."/>
            <person name="Lipzen A."/>
            <person name="Mereny Z."/>
            <person name="Hegedus B."/>
            <person name="Baldrian P."/>
            <person name="Stursova M."/>
            <person name="Weitz H."/>
            <person name="Taylor A."/>
            <person name="Grigoriev I.V."/>
            <person name="Nagy L.G."/>
            <person name="Martin F."/>
            <person name="Kauserud H."/>
        </authorList>
    </citation>
    <scope>NUCLEOTIDE SEQUENCE</scope>
    <source>
        <strain evidence="6">9284</strain>
    </source>
</reference>
<evidence type="ECO:0000256" key="3">
    <source>
        <dbReference type="ARBA" id="ARBA00022833"/>
    </source>
</evidence>
<name>A0AAD7FHH3_9AGAR</name>
<evidence type="ECO:0000256" key="2">
    <source>
        <dbReference type="ARBA" id="ARBA00022771"/>
    </source>
</evidence>
<dbReference type="GO" id="GO:0008270">
    <property type="term" value="F:zinc ion binding"/>
    <property type="evidence" value="ECO:0007669"/>
    <property type="project" value="UniProtKB-KW"/>
</dbReference>
<dbReference type="Gene3D" id="6.10.140.2220">
    <property type="match status" value="1"/>
</dbReference>
<gene>
    <name evidence="6" type="ORF">FB45DRAFT_1005391</name>
</gene>
<dbReference type="Pfam" id="PF01753">
    <property type="entry name" value="zf-MYND"/>
    <property type="match status" value="1"/>
</dbReference>
<dbReference type="Proteomes" id="UP001221142">
    <property type="component" value="Unassembled WGS sequence"/>
</dbReference>
<dbReference type="PROSITE" id="PS50865">
    <property type="entry name" value="ZF_MYND_2"/>
    <property type="match status" value="1"/>
</dbReference>
<proteinExistence type="predicted"/>
<evidence type="ECO:0000313" key="6">
    <source>
        <dbReference type="EMBL" id="KAJ7624428.1"/>
    </source>
</evidence>
<dbReference type="AlphaFoldDB" id="A0AAD7FHH3"/>
<comment type="caution">
    <text evidence="6">The sequence shown here is derived from an EMBL/GenBank/DDBJ whole genome shotgun (WGS) entry which is preliminary data.</text>
</comment>
<evidence type="ECO:0000313" key="7">
    <source>
        <dbReference type="Proteomes" id="UP001221142"/>
    </source>
</evidence>
<keyword evidence="2 4" id="KW-0863">Zinc-finger</keyword>